<organism evidence="2 3">
    <name type="scientific">Aspergillus granulosus</name>
    <dbReference type="NCBI Taxonomy" id="176169"/>
    <lineage>
        <taxon>Eukaryota</taxon>
        <taxon>Fungi</taxon>
        <taxon>Dikarya</taxon>
        <taxon>Ascomycota</taxon>
        <taxon>Pezizomycotina</taxon>
        <taxon>Eurotiomycetes</taxon>
        <taxon>Eurotiomycetidae</taxon>
        <taxon>Eurotiales</taxon>
        <taxon>Aspergillaceae</taxon>
        <taxon>Aspergillus</taxon>
        <taxon>Aspergillus subgen. Nidulantes</taxon>
    </lineage>
</organism>
<dbReference type="PANTHER" id="PTHR38111">
    <property type="entry name" value="ZN(2)-C6 FUNGAL-TYPE DOMAIN-CONTAINING PROTEIN-RELATED"/>
    <property type="match status" value="1"/>
</dbReference>
<dbReference type="Proteomes" id="UP001610334">
    <property type="component" value="Unassembled WGS sequence"/>
</dbReference>
<feature type="region of interest" description="Disordered" evidence="1">
    <location>
        <begin position="425"/>
        <end position="446"/>
    </location>
</feature>
<gene>
    <name evidence="2" type="ORF">BJX63DRAFT_429690</name>
</gene>
<dbReference type="Pfam" id="PF11951">
    <property type="entry name" value="Fungal_trans_2"/>
    <property type="match status" value="1"/>
</dbReference>
<feature type="region of interest" description="Disordered" evidence="1">
    <location>
        <begin position="337"/>
        <end position="359"/>
    </location>
</feature>
<evidence type="ECO:0000256" key="1">
    <source>
        <dbReference type="SAM" id="MobiDB-lite"/>
    </source>
</evidence>
<dbReference type="InterPro" id="IPR053178">
    <property type="entry name" value="Osmoadaptation_assoc"/>
</dbReference>
<feature type="region of interest" description="Disordered" evidence="1">
    <location>
        <begin position="1"/>
        <end position="57"/>
    </location>
</feature>
<sequence>MNQPGGSAGRGTSSLLPSPSSQVPHPPYSYFDHESMRTTDITPKSNSEISDECHSRNDERHSLADLANNTSPDADMQIIRSLEQPIRTRSRSQPSLAIWHIANDGLRAPTLAAKSLDLQTREMFNSSLRIVLIPATFAAFTKRVDQDIVAFVRDDQRAQCPPIEWSVRCYATWHLATIHGDKELLGQSRYIYGVLLRYLRSALDDPRKQSSETTLTVAVLLGIYEIFDGTSPGGWVVHVRVLKEILKRRGAAAHFAGFSRTIVLSCRAFLIAEAFVSCEECFLAEREWMDVNARAFEREERKGRGCTLVSLIERTYREVVRVPGLVARTKRVVEAGGAGENGERESREQLRGQIQRSQAGLRRLRRSFTSSLGVDGTPDSIPGDSRASSIVDPRFIPTITQHNLFAIRTVEELLGRLSVMLSDTKQSGTESTAPGTNTSDTTPALPSLSGSATLDLLFLSLGAIAL</sequence>
<protein>
    <submittedName>
        <fullName evidence="2">Uncharacterized protein</fullName>
    </submittedName>
</protein>
<dbReference type="PANTHER" id="PTHR38111:SF6">
    <property type="entry name" value="FINGER DOMAIN PROTEIN, PUTATIVE (AFU_ORTHOLOGUE AFUA_8G01940)-RELATED"/>
    <property type="match status" value="1"/>
</dbReference>
<feature type="compositionally biased region" description="Low complexity" evidence="1">
    <location>
        <begin position="13"/>
        <end position="23"/>
    </location>
</feature>
<feature type="compositionally biased region" description="Basic and acidic residues" evidence="1">
    <location>
        <begin position="341"/>
        <end position="350"/>
    </location>
</feature>
<feature type="compositionally biased region" description="Polar residues" evidence="1">
    <location>
        <begin position="38"/>
        <end position="48"/>
    </location>
</feature>
<evidence type="ECO:0000313" key="2">
    <source>
        <dbReference type="EMBL" id="KAL2817647.1"/>
    </source>
</evidence>
<comment type="caution">
    <text evidence="2">The sequence shown here is derived from an EMBL/GenBank/DDBJ whole genome shotgun (WGS) entry which is preliminary data.</text>
</comment>
<keyword evidence="3" id="KW-1185">Reference proteome</keyword>
<proteinExistence type="predicted"/>
<evidence type="ECO:0000313" key="3">
    <source>
        <dbReference type="Proteomes" id="UP001610334"/>
    </source>
</evidence>
<name>A0ABR4HSD7_9EURO</name>
<dbReference type="EMBL" id="JBFXLT010000017">
    <property type="protein sequence ID" value="KAL2817647.1"/>
    <property type="molecule type" value="Genomic_DNA"/>
</dbReference>
<accession>A0ABR4HSD7</accession>
<dbReference type="InterPro" id="IPR021858">
    <property type="entry name" value="Fun_TF"/>
</dbReference>
<reference evidence="2 3" key="1">
    <citation type="submission" date="2024-07" db="EMBL/GenBank/DDBJ databases">
        <title>Section-level genome sequencing and comparative genomics of Aspergillus sections Usti and Cavernicolus.</title>
        <authorList>
            <consortium name="Lawrence Berkeley National Laboratory"/>
            <person name="Nybo J.L."/>
            <person name="Vesth T.C."/>
            <person name="Theobald S."/>
            <person name="Frisvad J.C."/>
            <person name="Larsen T.O."/>
            <person name="Kjaerboelling I."/>
            <person name="Rothschild-Mancinelli K."/>
            <person name="Lyhne E.K."/>
            <person name="Kogle M.E."/>
            <person name="Barry K."/>
            <person name="Clum A."/>
            <person name="Na H."/>
            <person name="Ledsgaard L."/>
            <person name="Lin J."/>
            <person name="Lipzen A."/>
            <person name="Kuo A."/>
            <person name="Riley R."/>
            <person name="Mondo S."/>
            <person name="Labutti K."/>
            <person name="Haridas S."/>
            <person name="Pangalinan J."/>
            <person name="Salamov A.A."/>
            <person name="Simmons B.A."/>
            <person name="Magnuson J.K."/>
            <person name="Chen J."/>
            <person name="Drula E."/>
            <person name="Henrissat B."/>
            <person name="Wiebenga A."/>
            <person name="Lubbers R.J."/>
            <person name="Gomes A.C."/>
            <person name="Makela M.R."/>
            <person name="Stajich J."/>
            <person name="Grigoriev I.V."/>
            <person name="Mortensen U.H."/>
            <person name="De Vries R.P."/>
            <person name="Baker S.E."/>
            <person name="Andersen M.R."/>
        </authorList>
    </citation>
    <scope>NUCLEOTIDE SEQUENCE [LARGE SCALE GENOMIC DNA]</scope>
    <source>
        <strain evidence="2 3">CBS 588.65</strain>
    </source>
</reference>